<protein>
    <submittedName>
        <fullName evidence="1">Uncharacterized protein</fullName>
    </submittedName>
</protein>
<dbReference type="Proteomes" id="UP000636800">
    <property type="component" value="Unassembled WGS sequence"/>
</dbReference>
<evidence type="ECO:0000313" key="3">
    <source>
        <dbReference type="Proteomes" id="UP000636800"/>
    </source>
</evidence>
<evidence type="ECO:0000313" key="2">
    <source>
        <dbReference type="EMBL" id="KAG0445892.1"/>
    </source>
</evidence>
<evidence type="ECO:0000313" key="1">
    <source>
        <dbReference type="EMBL" id="KAG0445870.1"/>
    </source>
</evidence>
<proteinExistence type="predicted"/>
<accession>A0A835U2Z6</accession>
<dbReference type="EMBL" id="JADCNL010000639">
    <property type="protein sequence ID" value="KAG0445892.1"/>
    <property type="molecule type" value="Genomic_DNA"/>
</dbReference>
<dbReference type="Proteomes" id="UP000639772">
    <property type="component" value="Unassembled WGS sequence"/>
</dbReference>
<organism evidence="1 4">
    <name type="scientific">Vanilla planifolia</name>
    <name type="common">Vanilla</name>
    <dbReference type="NCBI Taxonomy" id="51239"/>
    <lineage>
        <taxon>Eukaryota</taxon>
        <taxon>Viridiplantae</taxon>
        <taxon>Streptophyta</taxon>
        <taxon>Embryophyta</taxon>
        <taxon>Tracheophyta</taxon>
        <taxon>Spermatophyta</taxon>
        <taxon>Magnoliopsida</taxon>
        <taxon>Liliopsida</taxon>
        <taxon>Asparagales</taxon>
        <taxon>Orchidaceae</taxon>
        <taxon>Vanilloideae</taxon>
        <taxon>Vanilleae</taxon>
        <taxon>Vanilla</taxon>
    </lineage>
</organism>
<reference evidence="3 4" key="1">
    <citation type="journal article" date="2020" name="Nat. Food">
        <title>A phased Vanilla planifolia genome enables genetic improvement of flavour and production.</title>
        <authorList>
            <person name="Hasing T."/>
            <person name="Tang H."/>
            <person name="Brym M."/>
            <person name="Khazi F."/>
            <person name="Huang T."/>
            <person name="Chambers A.H."/>
        </authorList>
    </citation>
    <scope>NUCLEOTIDE SEQUENCE [LARGE SCALE GENOMIC DNA]</scope>
    <source>
        <tissue evidence="1">Leaf</tissue>
    </source>
</reference>
<evidence type="ECO:0000313" key="4">
    <source>
        <dbReference type="Proteomes" id="UP000639772"/>
    </source>
</evidence>
<name>A0A835U2Z6_VANPL</name>
<keyword evidence="3" id="KW-1185">Reference proteome</keyword>
<dbReference type="EMBL" id="JADCNM010000640">
    <property type="protein sequence ID" value="KAG0445870.1"/>
    <property type="molecule type" value="Genomic_DNA"/>
</dbReference>
<comment type="caution">
    <text evidence="1">The sequence shown here is derived from an EMBL/GenBank/DDBJ whole genome shotgun (WGS) entry which is preliminary data.</text>
</comment>
<gene>
    <name evidence="2" type="ORF">HPP92_029107</name>
    <name evidence="1" type="ORF">HPP92_029119</name>
</gene>
<sequence>MRAIKIGREPLEAEVGTWKRKTEPRRKMQRKEEAQLNVFIFTGLKEVGIES</sequence>
<dbReference type="AlphaFoldDB" id="A0A835U2Z6"/>